<organism evidence="2 3">
    <name type="scientific">Glonium stellatum</name>
    <dbReference type="NCBI Taxonomy" id="574774"/>
    <lineage>
        <taxon>Eukaryota</taxon>
        <taxon>Fungi</taxon>
        <taxon>Dikarya</taxon>
        <taxon>Ascomycota</taxon>
        <taxon>Pezizomycotina</taxon>
        <taxon>Dothideomycetes</taxon>
        <taxon>Pleosporomycetidae</taxon>
        <taxon>Gloniales</taxon>
        <taxon>Gloniaceae</taxon>
        <taxon>Glonium</taxon>
    </lineage>
</organism>
<gene>
    <name evidence="2" type="ORF">AOQ84DRAFT_159137</name>
</gene>
<dbReference type="Proteomes" id="UP000250140">
    <property type="component" value="Unassembled WGS sequence"/>
</dbReference>
<dbReference type="EMBL" id="KV748891">
    <property type="protein sequence ID" value="OCL12308.1"/>
    <property type="molecule type" value="Genomic_DNA"/>
</dbReference>
<feature type="signal peptide" evidence="1">
    <location>
        <begin position="1"/>
        <end position="24"/>
    </location>
</feature>
<evidence type="ECO:0000256" key="1">
    <source>
        <dbReference type="SAM" id="SignalP"/>
    </source>
</evidence>
<feature type="chain" id="PRO_5034798486" evidence="1">
    <location>
        <begin position="25"/>
        <end position="92"/>
    </location>
</feature>
<evidence type="ECO:0000313" key="2">
    <source>
        <dbReference type="EMBL" id="OCL12308.1"/>
    </source>
</evidence>
<keyword evidence="1" id="KW-0732">Signal</keyword>
<proteinExistence type="predicted"/>
<dbReference type="AlphaFoldDB" id="A0A8E2F8L0"/>
<accession>A0A8E2F8L0</accession>
<evidence type="ECO:0000313" key="3">
    <source>
        <dbReference type="Proteomes" id="UP000250140"/>
    </source>
</evidence>
<keyword evidence="3" id="KW-1185">Reference proteome</keyword>
<reference evidence="2 3" key="1">
    <citation type="journal article" date="2016" name="Nat. Commun.">
        <title>Ectomycorrhizal ecology is imprinted in the genome of the dominant symbiotic fungus Cenococcum geophilum.</title>
        <authorList>
            <consortium name="DOE Joint Genome Institute"/>
            <person name="Peter M."/>
            <person name="Kohler A."/>
            <person name="Ohm R.A."/>
            <person name="Kuo A."/>
            <person name="Krutzmann J."/>
            <person name="Morin E."/>
            <person name="Arend M."/>
            <person name="Barry K.W."/>
            <person name="Binder M."/>
            <person name="Choi C."/>
            <person name="Clum A."/>
            <person name="Copeland A."/>
            <person name="Grisel N."/>
            <person name="Haridas S."/>
            <person name="Kipfer T."/>
            <person name="LaButti K."/>
            <person name="Lindquist E."/>
            <person name="Lipzen A."/>
            <person name="Maire R."/>
            <person name="Meier B."/>
            <person name="Mihaltcheva S."/>
            <person name="Molinier V."/>
            <person name="Murat C."/>
            <person name="Poggeler S."/>
            <person name="Quandt C.A."/>
            <person name="Sperisen C."/>
            <person name="Tritt A."/>
            <person name="Tisserant E."/>
            <person name="Crous P.W."/>
            <person name="Henrissat B."/>
            <person name="Nehls U."/>
            <person name="Egli S."/>
            <person name="Spatafora J.W."/>
            <person name="Grigoriev I.V."/>
            <person name="Martin F.M."/>
        </authorList>
    </citation>
    <scope>NUCLEOTIDE SEQUENCE [LARGE SCALE GENOMIC DNA]</scope>
    <source>
        <strain evidence="2 3">CBS 207.34</strain>
    </source>
</reference>
<sequence length="92" mass="10332">MLTRGPAMLALLVLILWILEIENGVLVEVEFIHHGIHSNTHWISVTTGANLSGFVSYLSEKQIANPLLMVFVMLQPYMPPKLSDKPKVYNSD</sequence>
<protein>
    <submittedName>
        <fullName evidence="2">Uncharacterized protein</fullName>
    </submittedName>
</protein>
<name>A0A8E2F8L0_9PEZI</name>